<evidence type="ECO:0000256" key="2">
    <source>
        <dbReference type="ARBA" id="ARBA00005336"/>
    </source>
</evidence>
<comment type="similarity">
    <text evidence="2">Belongs to the glycosyl hydrolase 3 family.</text>
</comment>
<dbReference type="PANTHER" id="PTHR30620">
    <property type="entry name" value="PERIPLASMIC BETA-GLUCOSIDASE-RELATED"/>
    <property type="match status" value="1"/>
</dbReference>
<name>A0A1H6U8P3_9FIRM</name>
<dbReference type="EMBL" id="FNZK01000001">
    <property type="protein sequence ID" value="SEI85987.1"/>
    <property type="molecule type" value="Genomic_DNA"/>
</dbReference>
<dbReference type="EC" id="3.2.1.21" evidence="3"/>
<proteinExistence type="inferred from homology"/>
<dbReference type="InterPro" id="IPR036962">
    <property type="entry name" value="Glyco_hydro_3_N_sf"/>
</dbReference>
<evidence type="ECO:0000256" key="6">
    <source>
        <dbReference type="ARBA" id="ARBA00023295"/>
    </source>
</evidence>
<evidence type="ECO:0000313" key="9">
    <source>
        <dbReference type="Proteomes" id="UP000199662"/>
    </source>
</evidence>
<evidence type="ECO:0000256" key="1">
    <source>
        <dbReference type="ARBA" id="ARBA00000448"/>
    </source>
</evidence>
<dbReference type="AlphaFoldDB" id="A0A1H6U8P3"/>
<dbReference type="STRING" id="84035.SAMN05660742_101256"/>
<dbReference type="Gene3D" id="3.40.50.1700">
    <property type="entry name" value="Glycoside hydrolase family 3 C-terminal domain"/>
    <property type="match status" value="1"/>
</dbReference>
<gene>
    <name evidence="8" type="ORF">SAMN05660742_101256</name>
</gene>
<dbReference type="SUPFAM" id="SSF51445">
    <property type="entry name" value="(Trans)glycosidases"/>
    <property type="match status" value="1"/>
</dbReference>
<dbReference type="Pfam" id="PF00933">
    <property type="entry name" value="Glyco_hydro_3"/>
    <property type="match status" value="1"/>
</dbReference>
<protein>
    <recommendedName>
        <fullName evidence="3">beta-glucosidase</fullName>
        <ecNumber evidence="3">3.2.1.21</ecNumber>
    </recommendedName>
</protein>
<feature type="domain" description="Glycoside hydrolase family 3 N-terminal" evidence="7">
    <location>
        <begin position="139"/>
        <end position="488"/>
    </location>
</feature>
<dbReference type="InterPro" id="IPR001764">
    <property type="entry name" value="Glyco_hydro_3_N"/>
</dbReference>
<evidence type="ECO:0000256" key="5">
    <source>
        <dbReference type="ARBA" id="ARBA00022801"/>
    </source>
</evidence>
<evidence type="ECO:0000256" key="4">
    <source>
        <dbReference type="ARBA" id="ARBA00022729"/>
    </source>
</evidence>
<dbReference type="SUPFAM" id="SSF52279">
    <property type="entry name" value="Beta-D-glucan exohydrolase, C-terminal domain"/>
    <property type="match status" value="1"/>
</dbReference>
<evidence type="ECO:0000256" key="3">
    <source>
        <dbReference type="ARBA" id="ARBA00012744"/>
    </source>
</evidence>
<comment type="catalytic activity">
    <reaction evidence="1">
        <text>Hydrolysis of terminal, non-reducing beta-D-glucosyl residues with release of beta-D-glucose.</text>
        <dbReference type="EC" id="3.2.1.21"/>
    </reaction>
</comment>
<dbReference type="Gene3D" id="3.20.20.300">
    <property type="entry name" value="Glycoside hydrolase, family 3, N-terminal domain"/>
    <property type="match status" value="1"/>
</dbReference>
<keyword evidence="6" id="KW-0326">Glycosidase</keyword>
<evidence type="ECO:0000259" key="7">
    <source>
        <dbReference type="Pfam" id="PF00933"/>
    </source>
</evidence>
<evidence type="ECO:0000313" key="8">
    <source>
        <dbReference type="EMBL" id="SEI85987.1"/>
    </source>
</evidence>
<keyword evidence="5" id="KW-0378">Hydrolase</keyword>
<organism evidence="8 9">
    <name type="scientific">Propionispira arboris</name>
    <dbReference type="NCBI Taxonomy" id="84035"/>
    <lineage>
        <taxon>Bacteria</taxon>
        <taxon>Bacillati</taxon>
        <taxon>Bacillota</taxon>
        <taxon>Negativicutes</taxon>
        <taxon>Selenomonadales</taxon>
        <taxon>Selenomonadaceae</taxon>
        <taxon>Propionispira</taxon>
    </lineage>
</organism>
<dbReference type="InterPro" id="IPR017853">
    <property type="entry name" value="GH"/>
</dbReference>
<sequence length="823" mass="89765">MQEYGVDAILLMAQEKMDNSEIGVNFMKKTAALAIMIALAFGGGTGTEAAKAPVEKATIDGYELVENTNGPELGYSKDSGVKLLTMDGKDFKDMNRNGKLDKFEDWRLTAQQRAEDLAQQISIDQIAGLMLYSMHQRNLQPELNDAQKQMLSQDNVRTVLNADTGASVETTAKWNNAMQNYVEAQPFAIPVNTSSDPRNDARGDGVYLKGTTGGVSRWPSNLGLAATFDPSIAKHFGQVYAKEYRAMGIGTGLSPQIDLATDPRWPRFYGTFGEDPALSRDMARASIDGAQSTVDAAGKDLGWGKNSINAMMKHWPGDGVGEGGREAHSKYGKYAVYPGNNFQTQLIPFVEGGLKLMGKTKVPSAVMSSYSIAWSDDGSLGEKVGSAYSKYKLDLLRNTYKYDGVICTDWCVTHSPGEGLAGLSTAWGVESGYTEAERHYKALMAGVDQFGGNNAKQPVLDAYALGVKEHGERFMQERFRTSATRLLRNIFQLGLFENPYLDVQQSVATVGNGADLAAGYDAQLKSIVMLKNKGGVIHAAAGQKIQKPTVYIPMVYRPVIINKRFGTYTAANWSLPVNFEVAQQYFNVVTDSIPSLRAKDKDGKPMADVQDIVRLNPVEVAKCDAVLAVVDTPTPEGNNFDGIGYADDDGYIPISLQYGKYTANSAATRKTSIAGDKGENRSYYGKTARTINSHDLDGVVYGRDCAAKSGKKIPVITMVKATKPMVFSEIEPLSDVILVGFSVSDQAYFDILTGKAQPQGLLPMQQPKDMITVETQLEDVPRDMACYKDSEGHSYDFAYGMNWQGIIKDARSVKYNVPVLKAK</sequence>
<keyword evidence="4" id="KW-0732">Signal</keyword>
<accession>A0A1H6U8P3</accession>
<dbReference type="Proteomes" id="UP000199662">
    <property type="component" value="Unassembled WGS sequence"/>
</dbReference>
<dbReference type="InterPro" id="IPR036881">
    <property type="entry name" value="Glyco_hydro_3_C_sf"/>
</dbReference>
<dbReference type="GO" id="GO:0008422">
    <property type="term" value="F:beta-glucosidase activity"/>
    <property type="evidence" value="ECO:0007669"/>
    <property type="project" value="UniProtKB-EC"/>
</dbReference>
<dbReference type="PANTHER" id="PTHR30620:SF16">
    <property type="entry name" value="LYSOSOMAL BETA GLUCOSIDASE"/>
    <property type="match status" value="1"/>
</dbReference>
<dbReference type="GO" id="GO:0009251">
    <property type="term" value="P:glucan catabolic process"/>
    <property type="evidence" value="ECO:0007669"/>
    <property type="project" value="TreeGrafter"/>
</dbReference>
<reference evidence="8 9" key="1">
    <citation type="submission" date="2016-10" db="EMBL/GenBank/DDBJ databases">
        <authorList>
            <person name="de Groot N.N."/>
        </authorList>
    </citation>
    <scope>NUCLEOTIDE SEQUENCE [LARGE SCALE GENOMIC DNA]</scope>
    <source>
        <strain evidence="8 9">DSM 2179</strain>
    </source>
</reference>
<keyword evidence="9" id="KW-1185">Reference proteome</keyword>
<dbReference type="PRINTS" id="PR00133">
    <property type="entry name" value="GLHYDRLASE3"/>
</dbReference>
<dbReference type="InterPro" id="IPR051915">
    <property type="entry name" value="Cellulose_Degrad_GH3"/>
</dbReference>